<protein>
    <submittedName>
        <fullName evidence="1">Uncharacterized protein</fullName>
    </submittedName>
</protein>
<gene>
    <name evidence="1" type="ORF">BB560_000537</name>
</gene>
<dbReference type="Proteomes" id="UP000245609">
    <property type="component" value="Unassembled WGS sequence"/>
</dbReference>
<organism evidence="1 2">
    <name type="scientific">Smittium megazygosporum</name>
    <dbReference type="NCBI Taxonomy" id="133381"/>
    <lineage>
        <taxon>Eukaryota</taxon>
        <taxon>Fungi</taxon>
        <taxon>Fungi incertae sedis</taxon>
        <taxon>Zoopagomycota</taxon>
        <taxon>Kickxellomycotina</taxon>
        <taxon>Harpellomycetes</taxon>
        <taxon>Harpellales</taxon>
        <taxon>Legeriomycetaceae</taxon>
        <taxon>Smittium</taxon>
    </lineage>
</organism>
<evidence type="ECO:0000313" key="1">
    <source>
        <dbReference type="EMBL" id="PVV04945.1"/>
    </source>
</evidence>
<dbReference type="EMBL" id="MBFS01000059">
    <property type="protein sequence ID" value="PVV04945.1"/>
    <property type="molecule type" value="Genomic_DNA"/>
</dbReference>
<dbReference type="AlphaFoldDB" id="A0A2T9ZK47"/>
<keyword evidence="2" id="KW-1185">Reference proteome</keyword>
<name>A0A2T9ZK47_9FUNG</name>
<sequence length="71" mass="7772">MDEHKELVSSIRNVNKEQISSILQQSIVQNAPSNDTIANPEAIKLDYLSSEDGGLQSSDINMSDSDSDSDF</sequence>
<comment type="caution">
    <text evidence="1">The sequence shown here is derived from an EMBL/GenBank/DDBJ whole genome shotgun (WGS) entry which is preliminary data.</text>
</comment>
<reference evidence="1 2" key="1">
    <citation type="journal article" date="2018" name="MBio">
        <title>Comparative Genomics Reveals the Core Gene Toolbox for the Fungus-Insect Symbiosis.</title>
        <authorList>
            <person name="Wang Y."/>
            <person name="Stata M."/>
            <person name="Wang W."/>
            <person name="Stajich J.E."/>
            <person name="White M.M."/>
            <person name="Moncalvo J.M."/>
        </authorList>
    </citation>
    <scope>NUCLEOTIDE SEQUENCE [LARGE SCALE GENOMIC DNA]</scope>
    <source>
        <strain evidence="1 2">SC-DP-2</strain>
    </source>
</reference>
<evidence type="ECO:0000313" key="2">
    <source>
        <dbReference type="Proteomes" id="UP000245609"/>
    </source>
</evidence>
<proteinExistence type="predicted"/>
<accession>A0A2T9ZK47</accession>